<dbReference type="PROSITE" id="PS50179">
    <property type="entry name" value="VHS"/>
    <property type="match status" value="1"/>
</dbReference>
<dbReference type="GO" id="GO:0030479">
    <property type="term" value="C:actin cortical patch"/>
    <property type="evidence" value="ECO:0007669"/>
    <property type="project" value="TreeGrafter"/>
</dbReference>
<dbReference type="SUPFAM" id="SSF48464">
    <property type="entry name" value="ENTH/VHS domain"/>
    <property type="match status" value="1"/>
</dbReference>
<reference evidence="3 4" key="1">
    <citation type="submission" date="2016-03" db="EMBL/GenBank/DDBJ databases">
        <authorList>
            <person name="Devillers H."/>
        </authorList>
    </citation>
    <scope>NUCLEOTIDE SEQUENCE [LARGE SCALE GENOMIC DNA]</scope>
    <source>
        <strain evidence="3">CBS 6772</strain>
    </source>
</reference>
<evidence type="ECO:0000313" key="3">
    <source>
        <dbReference type="EMBL" id="SCW03024.1"/>
    </source>
</evidence>
<dbReference type="PANTHER" id="PTHR47789">
    <property type="entry name" value="LAS SEVENTEEN-BINDING PROTEIN 5"/>
    <property type="match status" value="1"/>
</dbReference>
<dbReference type="GO" id="GO:0007034">
    <property type="term" value="P:vacuolar transport"/>
    <property type="evidence" value="ECO:0007669"/>
    <property type="project" value="UniProtKB-ARBA"/>
</dbReference>
<dbReference type="InterPro" id="IPR002014">
    <property type="entry name" value="VHS_dom"/>
</dbReference>
<feature type="compositionally biased region" description="Low complexity" evidence="1">
    <location>
        <begin position="309"/>
        <end position="320"/>
    </location>
</feature>
<dbReference type="InterPro" id="IPR044103">
    <property type="entry name" value="GAT_LSB5"/>
</dbReference>
<organism evidence="3 4">
    <name type="scientific">Lachancea fermentati</name>
    <name type="common">Zygosaccharomyces fermentati</name>
    <dbReference type="NCBI Taxonomy" id="4955"/>
    <lineage>
        <taxon>Eukaryota</taxon>
        <taxon>Fungi</taxon>
        <taxon>Dikarya</taxon>
        <taxon>Ascomycota</taxon>
        <taxon>Saccharomycotina</taxon>
        <taxon>Saccharomycetes</taxon>
        <taxon>Saccharomycetales</taxon>
        <taxon>Saccharomycetaceae</taxon>
        <taxon>Lachancea</taxon>
    </lineage>
</organism>
<keyword evidence="4" id="KW-1185">Reference proteome</keyword>
<dbReference type="GO" id="GO:0006897">
    <property type="term" value="P:endocytosis"/>
    <property type="evidence" value="ECO:0007669"/>
    <property type="project" value="InterPro"/>
</dbReference>
<evidence type="ECO:0000313" key="4">
    <source>
        <dbReference type="Proteomes" id="UP000190831"/>
    </source>
</evidence>
<dbReference type="Proteomes" id="UP000190831">
    <property type="component" value="Chromosome G"/>
</dbReference>
<dbReference type="CDD" id="cd16980">
    <property type="entry name" value="VHS_Lsb5"/>
    <property type="match status" value="1"/>
</dbReference>
<dbReference type="GO" id="GO:0051666">
    <property type="term" value="P:actin cortical patch localization"/>
    <property type="evidence" value="ECO:0007669"/>
    <property type="project" value="TreeGrafter"/>
</dbReference>
<dbReference type="Gene3D" id="1.25.40.90">
    <property type="match status" value="1"/>
</dbReference>
<dbReference type="STRING" id="4955.A0A1G4MGU3"/>
<evidence type="ECO:0000256" key="1">
    <source>
        <dbReference type="SAM" id="MobiDB-lite"/>
    </source>
</evidence>
<dbReference type="SUPFAM" id="SSF89009">
    <property type="entry name" value="GAT-like domain"/>
    <property type="match status" value="1"/>
</dbReference>
<dbReference type="AlphaFoldDB" id="A0A1G4MGU3"/>
<protein>
    <submittedName>
        <fullName evidence="3">LAFE_0G01266g1_1</fullName>
    </submittedName>
</protein>
<name>A0A1G4MGU3_LACFM</name>
<accession>A0A1G4MGU3</accession>
<feature type="domain" description="VHS" evidence="2">
    <location>
        <begin position="15"/>
        <end position="132"/>
    </location>
</feature>
<feature type="compositionally biased region" description="Acidic residues" evidence="1">
    <location>
        <begin position="289"/>
        <end position="308"/>
    </location>
</feature>
<sequence>MGFLTDHPHTAITDTIDRIVSSDQFTLEVELASLIQTIKSSKDYTYSNNQDEAARSIRKKLKYGNKLQQIRALELLNLFVSQGVKFSVMYNDSKLLDRLEVIALNSGTDSRGQHYNQLIVKKCVAYVLGWYEFARQQGQSRTYEGLLQLGKTVQRKYSLKRRNKSEARSRRNFMNDEADASVYSANPDVRYGIPQIDMQSEGPKIRLLISDSLATSVSLKNSLMMLPSGVRSTEDEEATAKFIQARAMRRKVLRYLQLVTEGEFLGSLIHANEELVEALTKYDKLGGDVDDDDEITLSDDDDEEEDNVSESSSAVSAVPETYDNNDPFGDQNRI</sequence>
<dbReference type="PANTHER" id="PTHR47789:SF1">
    <property type="entry name" value="LAS SEVENTEEN-BINDING PROTEIN 5"/>
    <property type="match status" value="1"/>
</dbReference>
<dbReference type="GO" id="GO:0035091">
    <property type="term" value="F:phosphatidylinositol binding"/>
    <property type="evidence" value="ECO:0007669"/>
    <property type="project" value="InterPro"/>
</dbReference>
<dbReference type="GO" id="GO:0043130">
    <property type="term" value="F:ubiquitin binding"/>
    <property type="evidence" value="ECO:0007669"/>
    <property type="project" value="InterPro"/>
</dbReference>
<dbReference type="EMBL" id="LT598486">
    <property type="protein sequence ID" value="SCW03024.1"/>
    <property type="molecule type" value="Genomic_DNA"/>
</dbReference>
<evidence type="ECO:0000259" key="2">
    <source>
        <dbReference type="PROSITE" id="PS50179"/>
    </source>
</evidence>
<dbReference type="GO" id="GO:0007015">
    <property type="term" value="P:actin filament organization"/>
    <property type="evidence" value="ECO:0007669"/>
    <property type="project" value="InterPro"/>
</dbReference>
<feature type="region of interest" description="Disordered" evidence="1">
    <location>
        <begin position="289"/>
        <end position="334"/>
    </location>
</feature>
<dbReference type="OMA" id="YGSVHRQ"/>
<dbReference type="CDD" id="cd14232">
    <property type="entry name" value="GAT_LSB5"/>
    <property type="match status" value="1"/>
</dbReference>
<dbReference type="InterPro" id="IPR045007">
    <property type="entry name" value="LSB5"/>
</dbReference>
<gene>
    <name evidence="3" type="ORF">LAFE_0G01266G</name>
</gene>
<dbReference type="InterPro" id="IPR008942">
    <property type="entry name" value="ENTH_VHS"/>
</dbReference>
<dbReference type="OrthoDB" id="10068368at2759"/>
<proteinExistence type="predicted"/>